<organism evidence="4 5">
    <name type="scientific">Actinophytocola oryzae</name>
    <dbReference type="NCBI Taxonomy" id="502181"/>
    <lineage>
        <taxon>Bacteria</taxon>
        <taxon>Bacillati</taxon>
        <taxon>Actinomycetota</taxon>
        <taxon>Actinomycetes</taxon>
        <taxon>Pseudonocardiales</taxon>
        <taxon>Pseudonocardiaceae</taxon>
    </lineage>
</organism>
<evidence type="ECO:0000256" key="2">
    <source>
        <dbReference type="ARBA" id="ARBA00023002"/>
    </source>
</evidence>
<evidence type="ECO:0000259" key="3">
    <source>
        <dbReference type="SMART" id="SM00822"/>
    </source>
</evidence>
<dbReference type="PRINTS" id="PR00080">
    <property type="entry name" value="SDRFAMILY"/>
</dbReference>
<sequence>MPDRTRLDGRVALVTGGSRGVGRAVVRRLAELGAEVAFCYRRDVGAAEELVAELDGRASAYAADLATPGAAAEFVAAASADLGAPTVLVHNAGIASSGRSVEHTTQEEYLRLYQVHALAGAEACTAALPGMRTAGGGSIVFVSSVVARGLGAGLAPYAMAKAAVEALASVLSFEERTNGIRVNVVAPGLVSTEMGDRLVRAGSASSAAESLDAHYPFGRVCRPEDVADVVGYLAGDTSSYLTRQTVVVNGGGNPDTLVHEG</sequence>
<dbReference type="PANTHER" id="PTHR42760:SF135">
    <property type="entry name" value="BLL7886 PROTEIN"/>
    <property type="match status" value="1"/>
</dbReference>
<dbReference type="InterPro" id="IPR057326">
    <property type="entry name" value="KR_dom"/>
</dbReference>
<reference evidence="4 5" key="1">
    <citation type="submission" date="2019-03" db="EMBL/GenBank/DDBJ databases">
        <title>Genomic Encyclopedia of Archaeal and Bacterial Type Strains, Phase II (KMG-II): from individual species to whole genera.</title>
        <authorList>
            <person name="Goeker M."/>
        </authorList>
    </citation>
    <scope>NUCLEOTIDE SEQUENCE [LARGE SCALE GENOMIC DNA]</scope>
    <source>
        <strain evidence="4 5">DSM 45499</strain>
    </source>
</reference>
<dbReference type="InterPro" id="IPR002347">
    <property type="entry name" value="SDR_fam"/>
</dbReference>
<dbReference type="Pfam" id="PF13561">
    <property type="entry name" value="adh_short_C2"/>
    <property type="match status" value="1"/>
</dbReference>
<gene>
    <name evidence="4" type="ORF">CLV71_102285</name>
</gene>
<feature type="domain" description="Ketoreductase" evidence="3">
    <location>
        <begin position="10"/>
        <end position="190"/>
    </location>
</feature>
<dbReference type="Gene3D" id="3.40.50.720">
    <property type="entry name" value="NAD(P)-binding Rossmann-like Domain"/>
    <property type="match status" value="1"/>
</dbReference>
<dbReference type="PANTHER" id="PTHR42760">
    <property type="entry name" value="SHORT-CHAIN DEHYDROGENASES/REDUCTASES FAMILY MEMBER"/>
    <property type="match status" value="1"/>
</dbReference>
<evidence type="ECO:0000256" key="1">
    <source>
        <dbReference type="ARBA" id="ARBA00006484"/>
    </source>
</evidence>
<dbReference type="GO" id="GO:0030497">
    <property type="term" value="P:fatty acid elongation"/>
    <property type="evidence" value="ECO:0007669"/>
    <property type="project" value="TreeGrafter"/>
</dbReference>
<dbReference type="GO" id="GO:0016616">
    <property type="term" value="F:oxidoreductase activity, acting on the CH-OH group of donors, NAD or NADP as acceptor"/>
    <property type="evidence" value="ECO:0007669"/>
    <property type="project" value="TreeGrafter"/>
</dbReference>
<dbReference type="EMBL" id="SOCP01000002">
    <property type="protein sequence ID" value="TDV56219.1"/>
    <property type="molecule type" value="Genomic_DNA"/>
</dbReference>
<evidence type="ECO:0000313" key="4">
    <source>
        <dbReference type="EMBL" id="TDV56219.1"/>
    </source>
</evidence>
<keyword evidence="2" id="KW-0560">Oxidoreductase</keyword>
<dbReference type="PROSITE" id="PS00061">
    <property type="entry name" value="ADH_SHORT"/>
    <property type="match status" value="1"/>
</dbReference>
<dbReference type="FunFam" id="3.40.50.720:FF:000084">
    <property type="entry name" value="Short-chain dehydrogenase reductase"/>
    <property type="match status" value="1"/>
</dbReference>
<dbReference type="PRINTS" id="PR00081">
    <property type="entry name" value="GDHRDH"/>
</dbReference>
<dbReference type="Proteomes" id="UP000294927">
    <property type="component" value="Unassembled WGS sequence"/>
</dbReference>
<dbReference type="InterPro" id="IPR036291">
    <property type="entry name" value="NAD(P)-bd_dom_sf"/>
</dbReference>
<dbReference type="InterPro" id="IPR020904">
    <property type="entry name" value="Sc_DH/Rdtase_CS"/>
</dbReference>
<dbReference type="OrthoDB" id="154414at2"/>
<evidence type="ECO:0000313" key="5">
    <source>
        <dbReference type="Proteomes" id="UP000294927"/>
    </source>
</evidence>
<keyword evidence="5" id="KW-1185">Reference proteome</keyword>
<proteinExistence type="inferred from homology"/>
<dbReference type="AlphaFoldDB" id="A0A4R7W2V7"/>
<comment type="similarity">
    <text evidence="1">Belongs to the short-chain dehydrogenases/reductases (SDR) family.</text>
</comment>
<comment type="caution">
    <text evidence="4">The sequence shown here is derived from an EMBL/GenBank/DDBJ whole genome shotgun (WGS) entry which is preliminary data.</text>
</comment>
<accession>A0A4R7W2V7</accession>
<dbReference type="RefSeq" id="WP_133901485.1">
    <property type="nucleotide sequence ID" value="NZ_SOCP01000002.1"/>
</dbReference>
<dbReference type="SMART" id="SM00822">
    <property type="entry name" value="PKS_KR"/>
    <property type="match status" value="1"/>
</dbReference>
<name>A0A4R7W2V7_9PSEU</name>
<protein>
    <submittedName>
        <fullName evidence="4">3-oxoacyl-[acyl-carrier protein] reductase</fullName>
    </submittedName>
</protein>
<dbReference type="CDD" id="cd05233">
    <property type="entry name" value="SDR_c"/>
    <property type="match status" value="1"/>
</dbReference>
<dbReference type="SUPFAM" id="SSF51735">
    <property type="entry name" value="NAD(P)-binding Rossmann-fold domains"/>
    <property type="match status" value="1"/>
</dbReference>